<sequence length="49" mass="5626">MSKPNNQDCPAFCPLCGADLYNVDQTCVCKNPKCNWRCTRCRDEDPENE</sequence>
<accession>A0A926HL73</accession>
<dbReference type="EMBL" id="JACRSO010000001">
    <property type="protein sequence ID" value="MBC8528184.1"/>
    <property type="molecule type" value="Genomic_DNA"/>
</dbReference>
<dbReference type="AlphaFoldDB" id="A0A926HL73"/>
<protein>
    <submittedName>
        <fullName evidence="1">Uncharacterized protein</fullName>
    </submittedName>
</protein>
<proteinExistence type="predicted"/>
<dbReference type="RefSeq" id="WP_249284223.1">
    <property type="nucleotide sequence ID" value="NZ_JACRSO010000001.1"/>
</dbReference>
<dbReference type="Proteomes" id="UP000654279">
    <property type="component" value="Unassembled WGS sequence"/>
</dbReference>
<organism evidence="1 2">
    <name type="scientific">Luoshenia tenuis</name>
    <dbReference type="NCBI Taxonomy" id="2763654"/>
    <lineage>
        <taxon>Bacteria</taxon>
        <taxon>Bacillati</taxon>
        <taxon>Bacillota</taxon>
        <taxon>Clostridia</taxon>
        <taxon>Christensenellales</taxon>
        <taxon>Christensenellaceae</taxon>
        <taxon>Luoshenia</taxon>
    </lineage>
</organism>
<comment type="caution">
    <text evidence="1">The sequence shown here is derived from an EMBL/GenBank/DDBJ whole genome shotgun (WGS) entry which is preliminary data.</text>
</comment>
<gene>
    <name evidence="1" type="ORF">H8699_01860</name>
</gene>
<reference evidence="1" key="1">
    <citation type="submission" date="2020-08" db="EMBL/GenBank/DDBJ databases">
        <title>Genome public.</title>
        <authorList>
            <person name="Liu C."/>
            <person name="Sun Q."/>
        </authorList>
    </citation>
    <scope>NUCLEOTIDE SEQUENCE</scope>
    <source>
        <strain evidence="1">NSJ-44</strain>
    </source>
</reference>
<evidence type="ECO:0000313" key="2">
    <source>
        <dbReference type="Proteomes" id="UP000654279"/>
    </source>
</evidence>
<keyword evidence="2" id="KW-1185">Reference proteome</keyword>
<name>A0A926HL73_9FIRM</name>
<evidence type="ECO:0000313" key="1">
    <source>
        <dbReference type="EMBL" id="MBC8528184.1"/>
    </source>
</evidence>